<dbReference type="PATRIC" id="fig|1618345.3.peg.829"/>
<organism evidence="5 6">
    <name type="scientific">candidate division CPR2 bacterium GW2011_GWC2_39_10</name>
    <dbReference type="NCBI Taxonomy" id="1618345"/>
    <lineage>
        <taxon>Bacteria</taxon>
        <taxon>Bacteria division CPR2</taxon>
    </lineage>
</organism>
<feature type="domain" description="Metalloprotease TldD/E central" evidence="4">
    <location>
        <begin position="125"/>
        <end position="218"/>
    </location>
</feature>
<evidence type="ECO:0000259" key="4">
    <source>
        <dbReference type="Pfam" id="PF19290"/>
    </source>
</evidence>
<dbReference type="STRING" id="1618345.UT18_C0014G0009"/>
<dbReference type="Gene3D" id="3.30.2290.10">
    <property type="entry name" value="PmbA/TldD superfamily"/>
    <property type="match status" value="1"/>
</dbReference>
<dbReference type="InterPro" id="IPR045569">
    <property type="entry name" value="Metalloprtase-TldD/E_C"/>
</dbReference>
<gene>
    <name evidence="5" type="ORF">UT18_C0014G0009</name>
</gene>
<dbReference type="AlphaFoldDB" id="A0A0G0P723"/>
<dbReference type="PANTHER" id="PTHR43666:SF1">
    <property type="entry name" value="CONSERVED PROTEIN"/>
    <property type="match status" value="1"/>
</dbReference>
<dbReference type="Pfam" id="PF19290">
    <property type="entry name" value="PmbA_TldD_2nd"/>
    <property type="match status" value="1"/>
</dbReference>
<evidence type="ECO:0000256" key="1">
    <source>
        <dbReference type="ARBA" id="ARBA00005836"/>
    </source>
</evidence>
<dbReference type="InterPro" id="IPR045570">
    <property type="entry name" value="Metalloprtase-TldD/E_cen_dom"/>
</dbReference>
<dbReference type="Pfam" id="PF01523">
    <property type="entry name" value="PmbA_TldD_1st"/>
    <property type="match status" value="1"/>
</dbReference>
<comment type="similarity">
    <text evidence="1">Belongs to the peptidase U62 family.</text>
</comment>
<dbReference type="SUPFAM" id="SSF111283">
    <property type="entry name" value="Putative modulator of DNA gyrase, PmbA/TldD"/>
    <property type="match status" value="1"/>
</dbReference>
<dbReference type="GO" id="GO:0008237">
    <property type="term" value="F:metallopeptidase activity"/>
    <property type="evidence" value="ECO:0007669"/>
    <property type="project" value="InterPro"/>
</dbReference>
<dbReference type="Proteomes" id="UP000034207">
    <property type="component" value="Unassembled WGS sequence"/>
</dbReference>
<dbReference type="InterPro" id="IPR036059">
    <property type="entry name" value="TldD/PmbA_sf"/>
</dbReference>
<dbReference type="Pfam" id="PF19289">
    <property type="entry name" value="PmbA_TldD_3rd"/>
    <property type="match status" value="1"/>
</dbReference>
<dbReference type="EMBL" id="LBVV01000014">
    <property type="protein sequence ID" value="KKQ93939.1"/>
    <property type="molecule type" value="Genomic_DNA"/>
</dbReference>
<accession>A0A0G0P723</accession>
<feature type="domain" description="Metalloprotease TldD/E C-terminal" evidence="3">
    <location>
        <begin position="226"/>
        <end position="447"/>
    </location>
</feature>
<evidence type="ECO:0000259" key="3">
    <source>
        <dbReference type="Pfam" id="PF19289"/>
    </source>
</evidence>
<feature type="domain" description="Metalloprotease TldD/E N-terminal" evidence="2">
    <location>
        <begin position="32"/>
        <end position="92"/>
    </location>
</feature>
<dbReference type="InterPro" id="IPR035068">
    <property type="entry name" value="TldD/PmbA_N"/>
</dbReference>
<proteinExistence type="inferred from homology"/>
<protein>
    <submittedName>
        <fullName evidence="5">Peptidase U62 modulator of DNA gyrase</fullName>
    </submittedName>
</protein>
<dbReference type="PANTHER" id="PTHR43666">
    <property type="entry name" value="TLDD PROTEIN"/>
    <property type="match status" value="1"/>
</dbReference>
<sequence length="452" mass="49976">MVKNNFSVILGESKLKEMADYALEISKAEQTEVIITAYNRNLTRFANSFIHQNTDIENIDAQIRVINDKKIGVASGNVTGKEDLKKILDQADLIASYQKPDPNFKSLPSKKTYPEVHAYSEETAKIKPLEKANIVKEMVDYVASKDLIASGAFDTSVSEIAIANSLGVWAYRPETIALLSLIVMGDNSSGFAKEANTNVLKIDYTEMAKVACDKAIMSKNPQDLEPGEYEVILEEEAVGEMLGYMAYMGFGAKVFHEDRSFMSGKLDQKVMGDNITIKDDPFNSRGVPANFDYEGYPKQIATLIDKGTATSVVYDSYTAHDYSQKNTGNALPAPNTLGPIPLNLILEPGKGSKEEMIKKVKRGILVTRFHYVNAHHYKILNITGMTRDGTFLIENGKIVGGIKNLRFTQSVPEALSNVLEIGKDLKLVENIGNILAPALRISKFNFTSKTEF</sequence>
<reference evidence="5 6" key="1">
    <citation type="journal article" date="2015" name="Nature">
        <title>rRNA introns, odd ribosomes, and small enigmatic genomes across a large radiation of phyla.</title>
        <authorList>
            <person name="Brown C.T."/>
            <person name="Hug L.A."/>
            <person name="Thomas B.C."/>
            <person name="Sharon I."/>
            <person name="Castelle C.J."/>
            <person name="Singh A."/>
            <person name="Wilkins M.J."/>
            <person name="Williams K.H."/>
            <person name="Banfield J.F."/>
        </authorList>
    </citation>
    <scope>NUCLEOTIDE SEQUENCE [LARGE SCALE GENOMIC DNA]</scope>
</reference>
<dbReference type="InterPro" id="IPR002510">
    <property type="entry name" value="Metalloprtase-TldD/E_N"/>
</dbReference>
<evidence type="ECO:0000259" key="2">
    <source>
        <dbReference type="Pfam" id="PF01523"/>
    </source>
</evidence>
<evidence type="ECO:0000313" key="5">
    <source>
        <dbReference type="EMBL" id="KKQ93939.1"/>
    </source>
</evidence>
<dbReference type="GO" id="GO:0006508">
    <property type="term" value="P:proteolysis"/>
    <property type="evidence" value="ECO:0007669"/>
    <property type="project" value="InterPro"/>
</dbReference>
<evidence type="ECO:0000313" key="6">
    <source>
        <dbReference type="Proteomes" id="UP000034207"/>
    </source>
</evidence>
<comment type="caution">
    <text evidence="5">The sequence shown here is derived from an EMBL/GenBank/DDBJ whole genome shotgun (WGS) entry which is preliminary data.</text>
</comment>
<name>A0A0G0P723_UNCC2</name>